<feature type="region of interest" description="Disordered" evidence="3">
    <location>
        <begin position="239"/>
        <end position="296"/>
    </location>
</feature>
<reference evidence="6" key="2">
    <citation type="submission" date="2022-10" db="EMBL/GenBank/DDBJ databases">
        <authorList>
            <consortium name="ENA_rothamsted_submissions"/>
            <consortium name="culmorum"/>
            <person name="King R."/>
        </authorList>
    </citation>
    <scope>NUCLEOTIDE SEQUENCE</scope>
</reference>
<dbReference type="EMBL" id="OU893342">
    <property type="protein sequence ID" value="CAG9783906.1"/>
    <property type="molecule type" value="Genomic_DNA"/>
</dbReference>
<dbReference type="InterPro" id="IPR018247">
    <property type="entry name" value="EF_Hand_1_Ca_BS"/>
</dbReference>
<keyword evidence="2" id="KW-0106">Calcium</keyword>
<dbReference type="FunFam" id="1.10.238.10:FF:000001">
    <property type="entry name" value="Calmodulin 1"/>
    <property type="match status" value="1"/>
</dbReference>
<evidence type="ECO:0000313" key="7">
    <source>
        <dbReference type="Proteomes" id="UP001153714"/>
    </source>
</evidence>
<dbReference type="GO" id="GO:0016460">
    <property type="term" value="C:myosin II complex"/>
    <property type="evidence" value="ECO:0007669"/>
    <property type="project" value="TreeGrafter"/>
</dbReference>
<feature type="domain" description="EF-hand" evidence="5">
    <location>
        <begin position="100"/>
        <end position="135"/>
    </location>
</feature>
<accession>A0A9N9QV00</accession>
<evidence type="ECO:0000313" key="6">
    <source>
        <dbReference type="EMBL" id="CAG9783906.1"/>
    </source>
</evidence>
<dbReference type="CDD" id="cd00051">
    <property type="entry name" value="EFh"/>
    <property type="match status" value="2"/>
</dbReference>
<dbReference type="PANTHER" id="PTHR23048:SF0">
    <property type="entry name" value="CALMODULIN LIKE 3"/>
    <property type="match status" value="1"/>
</dbReference>
<dbReference type="InterPro" id="IPR011992">
    <property type="entry name" value="EF-hand-dom_pair"/>
</dbReference>
<sequence length="296" mass="34244">MLGLLILNFFYMYGVQEELDKNQIQLLKNAFDAFDREKKGVIGTDMIGTILEMLGHELDEDTLKEIIDEVDQDGSGELEFGEFCSLAAKFLTEEDEDDEAMVRELREAFRLYDKEGNGYITTDVLKEIFRELDNTLNSEELDTMIEEIDSDGSGTVDFDGVKPEHNWSIKCIIKRNPWHKIKLVILDNEMQVYKTLSRIQETIVWARRHRTAERKHTRYSFSNALLEKTIDRLEKRKNYVNASDKPDKPDINHDNDPPDFPENPNHLRDGENVVITPPNCPPGQEATSDGQCRDVW</sequence>
<dbReference type="Proteomes" id="UP001153714">
    <property type="component" value="Chromosome 11"/>
</dbReference>
<dbReference type="GO" id="GO:0005509">
    <property type="term" value="F:calcium ion binding"/>
    <property type="evidence" value="ECO:0007669"/>
    <property type="project" value="InterPro"/>
</dbReference>
<dbReference type="InterPro" id="IPR002048">
    <property type="entry name" value="EF_hand_dom"/>
</dbReference>
<dbReference type="SUPFAM" id="SSF47473">
    <property type="entry name" value="EF-hand"/>
    <property type="match status" value="1"/>
</dbReference>
<evidence type="ECO:0000256" key="2">
    <source>
        <dbReference type="ARBA" id="ARBA00022837"/>
    </source>
</evidence>
<feature type="domain" description="EF-hand" evidence="5">
    <location>
        <begin position="22"/>
        <end position="57"/>
    </location>
</feature>
<dbReference type="InterPro" id="IPR050230">
    <property type="entry name" value="CALM/Myosin/TropC-like"/>
</dbReference>
<dbReference type="SMART" id="SM00054">
    <property type="entry name" value="EFh"/>
    <property type="match status" value="4"/>
</dbReference>
<feature type="domain" description="EF-hand" evidence="5">
    <location>
        <begin position="58"/>
        <end position="93"/>
    </location>
</feature>
<feature type="chain" id="PRO_5040377823" description="EF-hand domain-containing protein" evidence="4">
    <location>
        <begin position="17"/>
        <end position="296"/>
    </location>
</feature>
<evidence type="ECO:0000256" key="3">
    <source>
        <dbReference type="SAM" id="MobiDB-lite"/>
    </source>
</evidence>
<dbReference type="AlphaFoldDB" id="A0A9N9QV00"/>
<dbReference type="Pfam" id="PF13499">
    <property type="entry name" value="EF-hand_7"/>
    <property type="match status" value="2"/>
</dbReference>
<evidence type="ECO:0000256" key="1">
    <source>
        <dbReference type="ARBA" id="ARBA00022737"/>
    </source>
</evidence>
<dbReference type="PANTHER" id="PTHR23048">
    <property type="entry name" value="MYOSIN LIGHT CHAIN 1, 3"/>
    <property type="match status" value="1"/>
</dbReference>
<proteinExistence type="predicted"/>
<protein>
    <recommendedName>
        <fullName evidence="5">EF-hand domain-containing protein</fullName>
    </recommendedName>
</protein>
<gene>
    <name evidence="6" type="ORF">DIATSA_LOCUS2041</name>
</gene>
<keyword evidence="7" id="KW-1185">Reference proteome</keyword>
<feature type="compositionally biased region" description="Basic and acidic residues" evidence="3">
    <location>
        <begin position="244"/>
        <end position="256"/>
    </location>
</feature>
<dbReference type="PROSITE" id="PS50222">
    <property type="entry name" value="EF_HAND_2"/>
    <property type="match status" value="3"/>
</dbReference>
<keyword evidence="4" id="KW-0732">Signal</keyword>
<feature type="signal peptide" evidence="4">
    <location>
        <begin position="1"/>
        <end position="16"/>
    </location>
</feature>
<dbReference type="OrthoDB" id="26525at2759"/>
<evidence type="ECO:0000256" key="4">
    <source>
        <dbReference type="SAM" id="SignalP"/>
    </source>
</evidence>
<keyword evidence="1" id="KW-0677">Repeat</keyword>
<dbReference type="Gene3D" id="1.10.238.10">
    <property type="entry name" value="EF-hand"/>
    <property type="match status" value="2"/>
</dbReference>
<reference evidence="6" key="1">
    <citation type="submission" date="2021-12" db="EMBL/GenBank/DDBJ databases">
        <authorList>
            <person name="King R."/>
        </authorList>
    </citation>
    <scope>NUCLEOTIDE SEQUENCE</scope>
</reference>
<evidence type="ECO:0000259" key="5">
    <source>
        <dbReference type="PROSITE" id="PS50222"/>
    </source>
</evidence>
<dbReference type="PROSITE" id="PS00018">
    <property type="entry name" value="EF_HAND_1"/>
    <property type="match status" value="1"/>
</dbReference>
<organism evidence="6 7">
    <name type="scientific">Diatraea saccharalis</name>
    <name type="common">sugarcane borer</name>
    <dbReference type="NCBI Taxonomy" id="40085"/>
    <lineage>
        <taxon>Eukaryota</taxon>
        <taxon>Metazoa</taxon>
        <taxon>Ecdysozoa</taxon>
        <taxon>Arthropoda</taxon>
        <taxon>Hexapoda</taxon>
        <taxon>Insecta</taxon>
        <taxon>Pterygota</taxon>
        <taxon>Neoptera</taxon>
        <taxon>Endopterygota</taxon>
        <taxon>Lepidoptera</taxon>
        <taxon>Glossata</taxon>
        <taxon>Ditrysia</taxon>
        <taxon>Pyraloidea</taxon>
        <taxon>Crambidae</taxon>
        <taxon>Crambinae</taxon>
        <taxon>Diatraea</taxon>
    </lineage>
</organism>
<name>A0A9N9QV00_9NEOP</name>